<keyword evidence="17" id="KW-1185">Reference proteome</keyword>
<evidence type="ECO:0000256" key="7">
    <source>
        <dbReference type="ARBA" id="ARBA00022795"/>
    </source>
</evidence>
<dbReference type="GO" id="GO:0005886">
    <property type="term" value="C:plasma membrane"/>
    <property type="evidence" value="ECO:0007669"/>
    <property type="project" value="UniProtKB-SubCell"/>
</dbReference>
<dbReference type="GO" id="GO:0044781">
    <property type="term" value="P:bacterial-type flagellum organization"/>
    <property type="evidence" value="ECO:0007669"/>
    <property type="project" value="UniProtKB-UniRule"/>
</dbReference>
<organism evidence="16 17">
    <name type="scientific">Virgibacillus chiguensis</name>
    <dbReference type="NCBI Taxonomy" id="411959"/>
    <lineage>
        <taxon>Bacteria</taxon>
        <taxon>Bacillati</taxon>
        <taxon>Bacillota</taxon>
        <taxon>Bacilli</taxon>
        <taxon>Bacillales</taxon>
        <taxon>Bacillaceae</taxon>
        <taxon>Virgibacillus</taxon>
    </lineage>
</organism>
<dbReference type="GO" id="GO:0015031">
    <property type="term" value="P:protein transport"/>
    <property type="evidence" value="ECO:0007669"/>
    <property type="project" value="UniProtKB-KW"/>
</dbReference>
<dbReference type="Gene3D" id="3.40.50.300">
    <property type="entry name" value="P-loop containing nucleotide triphosphate hydrolases"/>
    <property type="match status" value="1"/>
</dbReference>
<dbReference type="RefSeq" id="WP_073005045.1">
    <property type="nucleotide sequence ID" value="NZ_FQXD01000002.1"/>
</dbReference>
<evidence type="ECO:0000256" key="12">
    <source>
        <dbReference type="ARBA" id="ARBA00025337"/>
    </source>
</evidence>
<keyword evidence="16" id="KW-0969">Cilium</keyword>
<evidence type="ECO:0000256" key="8">
    <source>
        <dbReference type="ARBA" id="ARBA00022927"/>
    </source>
</evidence>
<dbReference type="PANTHER" id="PTHR43134">
    <property type="entry name" value="SIGNAL RECOGNITION PARTICLE RECEPTOR SUBUNIT ALPHA"/>
    <property type="match status" value="1"/>
</dbReference>
<keyword evidence="4" id="KW-0813">Transport</keyword>
<gene>
    <name evidence="16" type="ORF">SAMN05421807_10286</name>
</gene>
<dbReference type="SMART" id="SM00962">
    <property type="entry name" value="SRP54"/>
    <property type="match status" value="1"/>
</dbReference>
<dbReference type="GO" id="GO:0005047">
    <property type="term" value="F:signal recognition particle binding"/>
    <property type="evidence" value="ECO:0007669"/>
    <property type="project" value="TreeGrafter"/>
</dbReference>
<dbReference type="GO" id="GO:0005525">
    <property type="term" value="F:GTP binding"/>
    <property type="evidence" value="ECO:0007669"/>
    <property type="project" value="UniProtKB-UniRule"/>
</dbReference>
<evidence type="ECO:0000256" key="1">
    <source>
        <dbReference type="ARBA" id="ARBA00004413"/>
    </source>
</evidence>
<dbReference type="GO" id="GO:0006614">
    <property type="term" value="P:SRP-dependent cotranslational protein targeting to membrane"/>
    <property type="evidence" value="ECO:0007669"/>
    <property type="project" value="UniProtKB-UniRule"/>
</dbReference>
<dbReference type="InterPro" id="IPR003593">
    <property type="entry name" value="AAA+_ATPase"/>
</dbReference>
<comment type="similarity">
    <text evidence="2">Belongs to the GTP-binding SRP family.</text>
</comment>
<protein>
    <recommendedName>
        <fullName evidence="3 13">Flagellar biosynthesis protein FlhF</fullName>
    </recommendedName>
</protein>
<keyword evidence="16" id="KW-0966">Cell projection</keyword>
<dbReference type="SUPFAM" id="SSF52540">
    <property type="entry name" value="P-loop containing nucleoside triphosphate hydrolases"/>
    <property type="match status" value="1"/>
</dbReference>
<dbReference type="CDD" id="cd17873">
    <property type="entry name" value="FlhF"/>
    <property type="match status" value="1"/>
</dbReference>
<evidence type="ECO:0000256" key="9">
    <source>
        <dbReference type="ARBA" id="ARBA00023134"/>
    </source>
</evidence>
<keyword evidence="9" id="KW-0342">GTP-binding</keyword>
<evidence type="ECO:0000256" key="3">
    <source>
        <dbReference type="ARBA" id="ARBA00014919"/>
    </source>
</evidence>
<dbReference type="Proteomes" id="UP000184079">
    <property type="component" value="Unassembled WGS sequence"/>
</dbReference>
<evidence type="ECO:0000256" key="11">
    <source>
        <dbReference type="ARBA" id="ARBA00023225"/>
    </source>
</evidence>
<evidence type="ECO:0000259" key="15">
    <source>
        <dbReference type="SMART" id="SM00962"/>
    </source>
</evidence>
<dbReference type="Pfam" id="PF00448">
    <property type="entry name" value="SRP54"/>
    <property type="match status" value="1"/>
</dbReference>
<dbReference type="PANTHER" id="PTHR43134:SF3">
    <property type="entry name" value="FLAGELLAR BIOSYNTHESIS PROTEIN FLHF"/>
    <property type="match status" value="1"/>
</dbReference>
<comment type="function">
    <text evidence="12">Necessary for flagellar biosynthesis. May be involved in translocation of the flagellum.</text>
</comment>
<evidence type="ECO:0000256" key="4">
    <source>
        <dbReference type="ARBA" id="ARBA00022448"/>
    </source>
</evidence>
<evidence type="ECO:0000256" key="5">
    <source>
        <dbReference type="ARBA" id="ARBA00022475"/>
    </source>
</evidence>
<reference evidence="17" key="1">
    <citation type="submission" date="2016-11" db="EMBL/GenBank/DDBJ databases">
        <authorList>
            <person name="Varghese N."/>
            <person name="Submissions S."/>
        </authorList>
    </citation>
    <scope>NUCLEOTIDE SEQUENCE [LARGE SCALE GENOMIC DNA]</scope>
    <source>
        <strain evidence="17">CGMCC 1.6496</strain>
    </source>
</reference>
<keyword evidence="8" id="KW-0653">Protein transport</keyword>
<evidence type="ECO:0000256" key="2">
    <source>
        <dbReference type="ARBA" id="ARBA00008531"/>
    </source>
</evidence>
<dbReference type="InterPro" id="IPR020006">
    <property type="entry name" value="FlhF"/>
</dbReference>
<dbReference type="NCBIfam" id="TIGR03499">
    <property type="entry name" value="FlhF"/>
    <property type="match status" value="1"/>
</dbReference>
<dbReference type="Gene3D" id="1.20.120.1380">
    <property type="entry name" value="Flagellar FlhF biosynthesis protein, N domain"/>
    <property type="match status" value="1"/>
</dbReference>
<dbReference type="SMART" id="SM00382">
    <property type="entry name" value="AAA"/>
    <property type="match status" value="1"/>
</dbReference>
<dbReference type="InterPro" id="IPR047040">
    <property type="entry name" value="FlhF__GTPase_dom"/>
</dbReference>
<keyword evidence="11" id="KW-1006">Bacterial flagellum protein export</keyword>
<proteinExistence type="inferred from homology"/>
<dbReference type="AlphaFoldDB" id="A0A1M5N6U4"/>
<comment type="subcellular location">
    <subcellularLocation>
        <location evidence="1">Cell membrane</location>
        <topology evidence="1">Peripheral membrane protein</topology>
        <orientation evidence="1">Cytoplasmic side</orientation>
    </subcellularLocation>
</comment>
<sequence>MKVKKYTAGSMPEAMKQIRKELGAEAVILQSRQVNKRKFLGLFKKPQIEVVAVKDPQPIAPKKQVSQKQEMRIKERKDNTNTNIVSPELQELRQVKKLLHQSAIHTLTYPFDYQSAYHYLLEQEVNQPLAKSLIESVMEKYSAKSQPTYQEIVKKVEEEIMERLQAVPFQGLTYNQKLVYFVGPTGVGKTTTIAKLAAESKLKDGKNVAFITADTYRIAAVEQLKTYADILSVPIEVVYSNDDMVKAIHKLSTYDIIFIDTAGRNFREDAYIKQLQEDVLINKEATMFLVLSLTAKSQDLLNIYDQFEPLPISQVIFTKLDETRQVGGMLNIIFKKSIGVGYITNGQDVPDDLVHPTPEFLSSSIMELAYEN</sequence>
<evidence type="ECO:0000256" key="13">
    <source>
        <dbReference type="NCBIfam" id="TIGR03499"/>
    </source>
</evidence>
<keyword evidence="16" id="KW-0282">Flagellum</keyword>
<name>A0A1M5N6U4_9BACI</name>
<dbReference type="EMBL" id="FQXD01000002">
    <property type="protein sequence ID" value="SHG85274.1"/>
    <property type="molecule type" value="Genomic_DNA"/>
</dbReference>
<dbReference type="InterPro" id="IPR027417">
    <property type="entry name" value="P-loop_NTPase"/>
</dbReference>
<keyword evidence="5" id="KW-1003">Cell membrane</keyword>
<feature type="domain" description="AAA+ ATPase" evidence="14">
    <location>
        <begin position="175"/>
        <end position="344"/>
    </location>
</feature>
<keyword evidence="7" id="KW-1005">Bacterial flagellum biogenesis</keyword>
<evidence type="ECO:0000256" key="6">
    <source>
        <dbReference type="ARBA" id="ARBA00022741"/>
    </source>
</evidence>
<feature type="domain" description="SRP54-type proteins GTP-binding" evidence="15">
    <location>
        <begin position="176"/>
        <end position="367"/>
    </location>
</feature>
<dbReference type="OrthoDB" id="9778554at2"/>
<evidence type="ECO:0000259" key="14">
    <source>
        <dbReference type="SMART" id="SM00382"/>
    </source>
</evidence>
<keyword evidence="10" id="KW-0472">Membrane</keyword>
<dbReference type="InterPro" id="IPR000897">
    <property type="entry name" value="SRP54_GTPase_dom"/>
</dbReference>
<dbReference type="GO" id="GO:0003924">
    <property type="term" value="F:GTPase activity"/>
    <property type="evidence" value="ECO:0007669"/>
    <property type="project" value="UniProtKB-UniRule"/>
</dbReference>
<evidence type="ECO:0000313" key="17">
    <source>
        <dbReference type="Proteomes" id="UP000184079"/>
    </source>
</evidence>
<accession>A0A1M5N6U4</accession>
<dbReference type="FunFam" id="3.40.50.300:FF:000695">
    <property type="entry name" value="Flagellar biosynthesis regulator FlhF"/>
    <property type="match status" value="1"/>
</dbReference>
<evidence type="ECO:0000313" key="16">
    <source>
        <dbReference type="EMBL" id="SHG85274.1"/>
    </source>
</evidence>
<evidence type="ECO:0000256" key="10">
    <source>
        <dbReference type="ARBA" id="ARBA00023136"/>
    </source>
</evidence>
<keyword evidence="6" id="KW-0547">Nucleotide-binding</keyword>